<evidence type="ECO:0000313" key="8">
    <source>
        <dbReference type="EMBL" id="CEK84783.1"/>
    </source>
</evidence>
<feature type="transmembrane region" description="Helical" evidence="6">
    <location>
        <begin position="197"/>
        <end position="223"/>
    </location>
</feature>
<name>A0A0B7AV82_9EUPU</name>
<organism evidence="8">
    <name type="scientific">Arion vulgaris</name>
    <dbReference type="NCBI Taxonomy" id="1028688"/>
    <lineage>
        <taxon>Eukaryota</taxon>
        <taxon>Metazoa</taxon>
        <taxon>Spiralia</taxon>
        <taxon>Lophotrochozoa</taxon>
        <taxon>Mollusca</taxon>
        <taxon>Gastropoda</taxon>
        <taxon>Heterobranchia</taxon>
        <taxon>Euthyneura</taxon>
        <taxon>Panpulmonata</taxon>
        <taxon>Eupulmonata</taxon>
        <taxon>Stylommatophora</taxon>
        <taxon>Helicina</taxon>
        <taxon>Arionoidea</taxon>
        <taxon>Arionidae</taxon>
        <taxon>Arion</taxon>
    </lineage>
</organism>
<feature type="domain" description="G-protein coupled receptors family 1 profile" evidence="7">
    <location>
        <begin position="47"/>
        <end position="781"/>
    </location>
</feature>
<feature type="compositionally biased region" description="Polar residues" evidence="5">
    <location>
        <begin position="547"/>
        <end position="565"/>
    </location>
</feature>
<feature type="compositionally biased region" description="Basic and acidic residues" evidence="5">
    <location>
        <begin position="366"/>
        <end position="375"/>
    </location>
</feature>
<feature type="transmembrane region" description="Helical" evidence="6">
    <location>
        <begin position="723"/>
        <end position="742"/>
    </location>
</feature>
<evidence type="ECO:0000256" key="5">
    <source>
        <dbReference type="SAM" id="MobiDB-lite"/>
    </source>
</evidence>
<keyword evidence="3 6" id="KW-1133">Transmembrane helix</keyword>
<evidence type="ECO:0000256" key="1">
    <source>
        <dbReference type="ARBA" id="ARBA00004370"/>
    </source>
</evidence>
<feature type="transmembrane region" description="Helical" evidence="6">
    <location>
        <begin position="67"/>
        <end position="87"/>
    </location>
</feature>
<dbReference type="PRINTS" id="PR00237">
    <property type="entry name" value="GPCRRHODOPSN"/>
</dbReference>
<evidence type="ECO:0000256" key="4">
    <source>
        <dbReference type="ARBA" id="ARBA00023136"/>
    </source>
</evidence>
<dbReference type="Pfam" id="PF00001">
    <property type="entry name" value="7tm_1"/>
    <property type="match status" value="1"/>
</dbReference>
<feature type="region of interest" description="Disordered" evidence="5">
    <location>
        <begin position="538"/>
        <end position="640"/>
    </location>
</feature>
<sequence length="818" mass="91773">MNITAAYDQVTGAIRVKNISSSRMDNGLVIFLEKYFSLALLVFGTLGNLLCLAVLSRKTFRRSSAGIYLRFLTLSDLAAIYTGVLYFTARSLFDTNFRKTNELSCKFHRWLSFTACDLSSWALVLMSSARLISIAWPMKRMITRLRVYISIVITIILMLAANLPIFIIYGNVTDPITNRTRLCVFTDTSYERFYNHVFSWLVLFKFSFLPGVLLIVLNTALVLSVSRSGKAVGNEKSSSDGSSVLTVSKIKLRLSKWKEKMVGYHSQECTHDVVSVKSDTTTLSEISEASSFGDNGRSPVNKANVTRGGVWSDCICHLKFRGKSQLQQDCPNSEDGLEDFPCDLVMMDAREANVSKEGDVARKVDIGKEHQRDSVPGRQTGIETEKQQDIDTERHDNNGKEFQTNIDRDIISHTTNFSTPLCCSCKASSDDSNNDSHHSNSAEHSVVITAVNTSLTCCQLQALSCNCVCHNNMHQQQEQTATANKDARDTTSPERKSSLTSGDCPNMCLKLDKNTSVNNENNIAYNTPQVCIASSETQQKLDPGHGSNYSTSFDVNNDDTVNKTCNDQDVKGRTFSAKHSDEKSDIKTHESDVDRMKYSDDKAPQPDTAAHTRDNKSSNSFSLNSSDFSHEQGVDHHKHHRVLNSTTSLSEVPPPIMLMDTADTEEKSAVPMTCQDLEHDRASRECSCKQNSDLKRRSMYKGRKSITGQSASKFNKNRSLTRTMLVLNTVFLLCTTPITIYLTGKPYIWPDTDQYSSTQDVFATIANFSMYTNNSINFILYCVTGSRFRVQLVLMFKDLYHFLRNLTRRLLDVCRKNN</sequence>
<dbReference type="PANTHER" id="PTHR46641:SF25">
    <property type="entry name" value="CNMAMIDE RECEPTOR-RELATED"/>
    <property type="match status" value="1"/>
</dbReference>
<feature type="region of interest" description="Disordered" evidence="5">
    <location>
        <begin position="366"/>
        <end position="406"/>
    </location>
</feature>
<dbReference type="AlphaFoldDB" id="A0A0B7AV82"/>
<dbReference type="InterPro" id="IPR017452">
    <property type="entry name" value="GPCR_Rhodpsn_7TM"/>
</dbReference>
<gene>
    <name evidence="8" type="primary">ORF144480</name>
</gene>
<feature type="compositionally biased region" description="Low complexity" evidence="5">
    <location>
        <begin position="617"/>
        <end position="627"/>
    </location>
</feature>
<reference evidence="8" key="1">
    <citation type="submission" date="2014-12" db="EMBL/GenBank/DDBJ databases">
        <title>Insight into the proteome of Arion vulgaris.</title>
        <authorList>
            <person name="Aradska J."/>
            <person name="Bulat T."/>
            <person name="Smidak R."/>
            <person name="Sarate P."/>
            <person name="Gangsoo J."/>
            <person name="Sialana F."/>
            <person name="Bilban M."/>
            <person name="Lubec G."/>
        </authorList>
    </citation>
    <scope>NUCLEOTIDE SEQUENCE</scope>
    <source>
        <tissue evidence="8">Skin</tissue>
    </source>
</reference>
<dbReference type="PANTHER" id="PTHR46641">
    <property type="entry name" value="FMRFAMIDE RECEPTOR-RELATED"/>
    <property type="match status" value="1"/>
</dbReference>
<feature type="transmembrane region" description="Helical" evidence="6">
    <location>
        <begin position="147"/>
        <end position="169"/>
    </location>
</feature>
<feature type="region of interest" description="Disordered" evidence="5">
    <location>
        <begin position="480"/>
        <end position="501"/>
    </location>
</feature>
<dbReference type="InterPro" id="IPR052954">
    <property type="entry name" value="GPCR-Ligand_Int"/>
</dbReference>
<dbReference type="GO" id="GO:0004930">
    <property type="term" value="F:G protein-coupled receptor activity"/>
    <property type="evidence" value="ECO:0007669"/>
    <property type="project" value="InterPro"/>
</dbReference>
<evidence type="ECO:0000256" key="3">
    <source>
        <dbReference type="ARBA" id="ARBA00022989"/>
    </source>
</evidence>
<evidence type="ECO:0000259" key="7">
    <source>
        <dbReference type="PROSITE" id="PS50262"/>
    </source>
</evidence>
<evidence type="ECO:0000256" key="6">
    <source>
        <dbReference type="SAM" id="Phobius"/>
    </source>
</evidence>
<dbReference type="PROSITE" id="PS50262">
    <property type="entry name" value="G_PROTEIN_RECEP_F1_2"/>
    <property type="match status" value="1"/>
</dbReference>
<evidence type="ECO:0000256" key="2">
    <source>
        <dbReference type="ARBA" id="ARBA00022692"/>
    </source>
</evidence>
<dbReference type="EMBL" id="HACG01037918">
    <property type="protein sequence ID" value="CEK84783.1"/>
    <property type="molecule type" value="Transcribed_RNA"/>
</dbReference>
<feature type="compositionally biased region" description="Basic and acidic residues" evidence="5">
    <location>
        <begin position="383"/>
        <end position="399"/>
    </location>
</feature>
<dbReference type="Gene3D" id="1.20.1070.10">
    <property type="entry name" value="Rhodopsin 7-helix transmembrane proteins"/>
    <property type="match status" value="2"/>
</dbReference>
<dbReference type="GO" id="GO:0016020">
    <property type="term" value="C:membrane"/>
    <property type="evidence" value="ECO:0007669"/>
    <property type="project" value="UniProtKB-SubCell"/>
</dbReference>
<dbReference type="SUPFAM" id="SSF81321">
    <property type="entry name" value="Family A G protein-coupled receptor-like"/>
    <property type="match status" value="1"/>
</dbReference>
<feature type="transmembrane region" description="Helical" evidence="6">
    <location>
        <begin position="35"/>
        <end position="55"/>
    </location>
</feature>
<accession>A0A0B7AV82</accession>
<comment type="subcellular location">
    <subcellularLocation>
        <location evidence="1">Membrane</location>
    </subcellularLocation>
</comment>
<dbReference type="InterPro" id="IPR000276">
    <property type="entry name" value="GPCR_Rhodpsn"/>
</dbReference>
<proteinExistence type="predicted"/>
<keyword evidence="2 6" id="KW-0812">Transmembrane</keyword>
<protein>
    <recommendedName>
        <fullName evidence="7">G-protein coupled receptors family 1 profile domain-containing protein</fullName>
    </recommendedName>
</protein>
<keyword evidence="4 6" id="KW-0472">Membrane</keyword>
<feature type="compositionally biased region" description="Basic and acidic residues" evidence="5">
    <location>
        <begin position="485"/>
        <end position="497"/>
    </location>
</feature>
<feature type="compositionally biased region" description="Basic and acidic residues" evidence="5">
    <location>
        <begin position="566"/>
        <end position="616"/>
    </location>
</feature>